<reference evidence="1" key="1">
    <citation type="submission" date="2020-06" db="EMBL/GenBank/DDBJ databases">
        <title>Whole Genome Sequence of Bradyrhizobium sp. Strain 1S1.</title>
        <authorList>
            <person name="Bromfield E.S.P."/>
            <person name="Cloutier S."/>
        </authorList>
    </citation>
    <scope>NUCLEOTIDE SEQUENCE [LARGE SCALE GENOMIC DNA]</scope>
    <source>
        <strain evidence="1">1S1</strain>
    </source>
</reference>
<evidence type="ECO:0000313" key="3">
    <source>
        <dbReference type="Proteomes" id="UP001432046"/>
    </source>
</evidence>
<name>A0A973W666_9BRAD</name>
<gene>
    <name evidence="1" type="ORF">HAP48_034775</name>
    <name evidence="2" type="ORF">WDK88_11875</name>
</gene>
<dbReference type="RefSeq" id="WP_166214598.1">
    <property type="nucleotide sequence ID" value="NZ_CP088285.1"/>
</dbReference>
<dbReference type="AlphaFoldDB" id="A0A973W666"/>
<evidence type="ECO:0000313" key="2">
    <source>
        <dbReference type="EMBL" id="WXC82226.1"/>
    </source>
</evidence>
<dbReference type="Proteomes" id="UP001432046">
    <property type="component" value="Chromosome"/>
</dbReference>
<evidence type="ECO:0000313" key="1">
    <source>
        <dbReference type="EMBL" id="NVI48032.1"/>
    </source>
</evidence>
<sequence length="88" mass="9760">MSDFTITKDKLQRIADVSNRHNKAVINDIMEKFADSPATAYPLAIGYIVAMAMNEVKGPERQNFVKLLNSAMANCSFALTPVQDDHDT</sequence>
<keyword evidence="3" id="KW-1185">Reference proteome</keyword>
<protein>
    <submittedName>
        <fullName evidence="1">Uncharacterized protein</fullName>
    </submittedName>
</protein>
<accession>A0A973W666</accession>
<dbReference type="EMBL" id="JAAOLE020000001">
    <property type="protein sequence ID" value="NVI48032.1"/>
    <property type="molecule type" value="Genomic_DNA"/>
</dbReference>
<dbReference type="EMBL" id="CP147711">
    <property type="protein sequence ID" value="WXC82226.1"/>
    <property type="molecule type" value="Genomic_DNA"/>
</dbReference>
<proteinExistence type="predicted"/>
<reference evidence="2" key="3">
    <citation type="submission" date="2024-03" db="EMBL/GenBank/DDBJ databases">
        <authorList>
            <person name="Bromfield E.S.P."/>
            <person name="Cloutier S."/>
        </authorList>
    </citation>
    <scope>NUCLEOTIDE SEQUENCE</scope>
    <source>
        <strain evidence="2">5S5</strain>
    </source>
</reference>
<organism evidence="1">
    <name type="scientific">Bradyrhizobium septentrionale</name>
    <dbReference type="NCBI Taxonomy" id="1404411"/>
    <lineage>
        <taxon>Bacteria</taxon>
        <taxon>Pseudomonadati</taxon>
        <taxon>Pseudomonadota</taxon>
        <taxon>Alphaproteobacteria</taxon>
        <taxon>Hyphomicrobiales</taxon>
        <taxon>Nitrobacteraceae</taxon>
        <taxon>Bradyrhizobium</taxon>
    </lineage>
</organism>
<reference evidence="2" key="2">
    <citation type="journal article" date="2021" name="Int. J. Syst. Evol. Microbiol.">
        <title>Bradyrhizobium septentrionale sp. nov. (sv. septentrionale) and Bradyrhizobium quebecense sp. nov. (sv. septentrionale) associated with legumes native to Canada possess rearranged symbiosis genes and numerous insertion sequences.</title>
        <authorList>
            <person name="Bromfield E.S.P."/>
            <person name="Cloutier S."/>
        </authorList>
    </citation>
    <scope>NUCLEOTIDE SEQUENCE</scope>
    <source>
        <strain evidence="2">5S5</strain>
    </source>
</reference>